<dbReference type="Pfam" id="PF00361">
    <property type="entry name" value="Proton_antipo_M"/>
    <property type="match status" value="1"/>
</dbReference>
<evidence type="ECO:0000256" key="2">
    <source>
        <dbReference type="ARBA" id="ARBA00022448"/>
    </source>
</evidence>
<protein>
    <recommendedName>
        <fullName evidence="7">Probable inorganic carbon transporter subunit DabB</fullName>
    </recommendedName>
</protein>
<dbReference type="HAMAP" id="MF_00862">
    <property type="entry name" value="DabB"/>
    <property type="match status" value="1"/>
</dbReference>
<comment type="similarity">
    <text evidence="7">Belongs to the inorganic carbon transporter (TC 9.A.2) DabB family.</text>
</comment>
<dbReference type="PANTHER" id="PTHR42829">
    <property type="entry name" value="NADH-UBIQUINONE OXIDOREDUCTASE CHAIN 5"/>
    <property type="match status" value="1"/>
</dbReference>
<dbReference type="PRINTS" id="PR01434">
    <property type="entry name" value="NADHDHGNASE5"/>
</dbReference>
<reference evidence="10 11" key="1">
    <citation type="submission" date="2022-07" db="EMBL/GenBank/DDBJ databases">
        <authorList>
            <person name="Criscuolo A."/>
        </authorList>
    </citation>
    <scope>NUCLEOTIDE SEQUENCE [LARGE SCALE GENOMIC DNA]</scope>
    <source>
        <strain evidence="11">CIP 111951</strain>
    </source>
</reference>
<evidence type="ECO:0000256" key="8">
    <source>
        <dbReference type="RuleBase" id="RU000320"/>
    </source>
</evidence>
<dbReference type="EMBL" id="CAMAPD010000029">
    <property type="protein sequence ID" value="CAH9067982.1"/>
    <property type="molecule type" value="Genomic_DNA"/>
</dbReference>
<keyword evidence="6 7" id="KW-0472">Membrane</keyword>
<feature type="transmembrane region" description="Helical" evidence="7">
    <location>
        <begin position="38"/>
        <end position="58"/>
    </location>
</feature>
<evidence type="ECO:0000256" key="5">
    <source>
        <dbReference type="ARBA" id="ARBA00022989"/>
    </source>
</evidence>
<evidence type="ECO:0000256" key="6">
    <source>
        <dbReference type="ARBA" id="ARBA00023136"/>
    </source>
</evidence>
<feature type="transmembrane region" description="Helical" evidence="7">
    <location>
        <begin position="160"/>
        <end position="178"/>
    </location>
</feature>
<feature type="transmembrane region" description="Helical" evidence="7">
    <location>
        <begin position="128"/>
        <end position="148"/>
    </location>
</feature>
<evidence type="ECO:0000256" key="4">
    <source>
        <dbReference type="ARBA" id="ARBA00022692"/>
    </source>
</evidence>
<comment type="function">
    <text evidence="7">Part of an energy-coupled inorganic carbon pump.</text>
</comment>
<organism evidence="10 11">
    <name type="scientific">Pseudoalteromonas holothuriae</name>
    <dbReference type="NCBI Taxonomy" id="2963714"/>
    <lineage>
        <taxon>Bacteria</taxon>
        <taxon>Pseudomonadati</taxon>
        <taxon>Pseudomonadota</taxon>
        <taxon>Gammaproteobacteria</taxon>
        <taxon>Alteromonadales</taxon>
        <taxon>Pseudoalteromonadaceae</taxon>
        <taxon>Pseudoalteromonas</taxon>
    </lineage>
</organism>
<dbReference type="PANTHER" id="PTHR42829:SF1">
    <property type="entry name" value="INORGANIC CARBON TRANSPORTER SUBUNIT DABB-RELATED"/>
    <property type="match status" value="1"/>
</dbReference>
<evidence type="ECO:0000259" key="9">
    <source>
        <dbReference type="Pfam" id="PF00361"/>
    </source>
</evidence>
<gene>
    <name evidence="10" type="primary">ndhB</name>
    <name evidence="7" type="synonym">dabB</name>
    <name evidence="10" type="ORF">PSECIP111951_03960</name>
</gene>
<evidence type="ECO:0000313" key="10">
    <source>
        <dbReference type="EMBL" id="CAH9067982.1"/>
    </source>
</evidence>
<proteinExistence type="inferred from homology"/>
<comment type="subcellular location">
    <subcellularLocation>
        <location evidence="7">Cell membrane</location>
        <topology evidence="7">Multi-pass membrane protein</topology>
    </subcellularLocation>
    <subcellularLocation>
        <location evidence="1">Endomembrane system</location>
        <topology evidence="1">Multi-pass membrane protein</topology>
    </subcellularLocation>
    <subcellularLocation>
        <location evidence="8">Membrane</location>
        <topology evidence="8">Multi-pass membrane protein</topology>
    </subcellularLocation>
</comment>
<feature type="transmembrane region" description="Helical" evidence="7">
    <location>
        <begin position="357"/>
        <end position="376"/>
    </location>
</feature>
<evidence type="ECO:0000256" key="1">
    <source>
        <dbReference type="ARBA" id="ARBA00004127"/>
    </source>
</evidence>
<feature type="transmembrane region" description="Helical" evidence="7">
    <location>
        <begin position="104"/>
        <end position="122"/>
    </location>
</feature>
<feature type="transmembrane region" description="Helical" evidence="7">
    <location>
        <begin position="266"/>
        <end position="285"/>
    </location>
</feature>
<evidence type="ECO:0000313" key="11">
    <source>
        <dbReference type="Proteomes" id="UP001152485"/>
    </source>
</evidence>
<feature type="transmembrane region" description="Helical" evidence="7">
    <location>
        <begin position="198"/>
        <end position="217"/>
    </location>
</feature>
<dbReference type="Proteomes" id="UP001152485">
    <property type="component" value="Unassembled WGS sequence"/>
</dbReference>
<evidence type="ECO:0000256" key="7">
    <source>
        <dbReference type="HAMAP-Rule" id="MF_00862"/>
    </source>
</evidence>
<feature type="transmembrane region" description="Helical" evidence="7">
    <location>
        <begin position="70"/>
        <end position="92"/>
    </location>
</feature>
<accession>A0ABN8URJ7</accession>
<dbReference type="RefSeq" id="WP_261595277.1">
    <property type="nucleotide sequence ID" value="NZ_CAMAPD010000029.1"/>
</dbReference>
<keyword evidence="5 7" id="KW-1133">Transmembrane helix</keyword>
<keyword evidence="2 7" id="KW-0813">Transport</keyword>
<evidence type="ECO:0000256" key="3">
    <source>
        <dbReference type="ARBA" id="ARBA00022475"/>
    </source>
</evidence>
<sequence length="511" mass="56263">MLEYFVTALLLLVPLAPMIIGFWSGWTVQNDTLIAKKALLCLKISITSFAVLAAISLFSSTSITPDLWRLTPLTWVITTLVLGIGFVVTRFSRQYMYGEPRLGYYYRWLLLTLSAVLITVLANNLLLLLFGWVLISLSLHRLLVFYPNRARTQLAAHKKFIIARISELSLALAFWLLYEQAGSANITTILNMLQTGGLAPSTSLTLAACLIALTAILKCAQLPVHGWLIQVVDAPTPVSALLHAGVINLGGYLLILFSPVMQQSPLANSLLLGVTGISLLLSALIMQTRVSIKVKLAWSTSAQMGFMLVECALGFYELALLHLVAHSLYKAHAFLFAGSTVQQYQHVLLAQQNNHSYTRLALSAIAGGMLVFGASLLVHSAWSLWLLLGIGLSFHIYAQAYSIKNQLLALLGSVLMTALIVTWKLFASSWFGLPEVKTVSIWADMYLIIIVIALLVLTQALSKKQKNGATSGLQNAFFAGLYLDEWFTRFTQRVWPINLTPANMTHSHNAK</sequence>
<feature type="transmembrane region" description="Helical" evidence="7">
    <location>
        <begin position="238"/>
        <end position="260"/>
    </location>
</feature>
<dbReference type="NCBIfam" id="NF006029">
    <property type="entry name" value="PRK08168.1"/>
    <property type="match status" value="1"/>
</dbReference>
<keyword evidence="4 7" id="KW-0812">Transmembrane</keyword>
<feature type="transmembrane region" description="Helical" evidence="7">
    <location>
        <begin position="439"/>
        <end position="457"/>
    </location>
</feature>
<name>A0ABN8URJ7_9GAMM</name>
<feature type="transmembrane region" description="Helical" evidence="7">
    <location>
        <begin position="407"/>
        <end position="427"/>
    </location>
</feature>
<keyword evidence="3 7" id="KW-1003">Cell membrane</keyword>
<feature type="transmembrane region" description="Helical" evidence="7">
    <location>
        <begin position="306"/>
        <end position="325"/>
    </location>
</feature>
<dbReference type="InterPro" id="IPR046396">
    <property type="entry name" value="Transporter_DabB"/>
</dbReference>
<feature type="transmembrane region" description="Helical" evidence="7">
    <location>
        <begin position="6"/>
        <end position="26"/>
    </location>
</feature>
<comment type="caution">
    <text evidence="10">The sequence shown here is derived from an EMBL/GenBank/DDBJ whole genome shotgun (WGS) entry which is preliminary data.</text>
</comment>
<dbReference type="InterPro" id="IPR001750">
    <property type="entry name" value="ND/Mrp_TM"/>
</dbReference>
<dbReference type="InterPro" id="IPR003945">
    <property type="entry name" value="NU5C-like"/>
</dbReference>
<feature type="domain" description="NADH:quinone oxidoreductase/Mrp antiporter transmembrane" evidence="9">
    <location>
        <begin position="122"/>
        <end position="361"/>
    </location>
</feature>
<comment type="subunit">
    <text evidence="7">Forms a complex with DabA.</text>
</comment>